<keyword evidence="2" id="KW-1185">Reference proteome</keyword>
<proteinExistence type="predicted"/>
<evidence type="ECO:0000313" key="1">
    <source>
        <dbReference type="EMBL" id="QEC80059.1"/>
    </source>
</evidence>
<evidence type="ECO:0000313" key="2">
    <source>
        <dbReference type="Proteomes" id="UP000321362"/>
    </source>
</evidence>
<evidence type="ECO:0008006" key="3">
    <source>
        <dbReference type="Google" id="ProtNLM"/>
    </source>
</evidence>
<dbReference type="OrthoDB" id="645383at2"/>
<dbReference type="AlphaFoldDB" id="A0A5B8W912"/>
<dbReference type="RefSeq" id="WP_147060250.1">
    <property type="nucleotide sequence ID" value="NZ_CP042437.1"/>
</dbReference>
<dbReference type="SUPFAM" id="SSF81301">
    <property type="entry name" value="Nucleotidyltransferase"/>
    <property type="match status" value="1"/>
</dbReference>
<accession>A0A5B8W912</accession>
<sequence length="320" mass="37199">MQIRSVFNQPSFNTVSEIKKNILTTLAYFDAFNYPLTREEVCLFLPVKFERKTFDDAMTCLIETRMVYRFDKFYCLKNDQYLAQRRNKGNQKAIEMISTARKVGSLLINFPYVRGIAISGSLSKNYADDQSDIDLFIITAPNRLWIARTLMHFFKKLTFLVNKQHCFCMNYYVDEQALEIAEKNIYTATEVVTLIPIQGDTTFADFFAANAWTRKYLPNHIMRVSTAKSLKKNWLKSLVEFLLNNKLGDLLDDGFMNITSRRWNEKTRQQKLNDHGILLAIVAEKHCAKPDPGNFQSNLIKRFQNKVTQLLAEDHHSVAN</sequence>
<protein>
    <recommendedName>
        <fullName evidence="3">Nucleotidyltransferase domain-containing protein</fullName>
    </recommendedName>
</protein>
<name>A0A5B8W912_9SPHI</name>
<organism evidence="1 2">
    <name type="scientific">Mucilaginibacter ginsenosidivorax</name>
    <dbReference type="NCBI Taxonomy" id="862126"/>
    <lineage>
        <taxon>Bacteria</taxon>
        <taxon>Pseudomonadati</taxon>
        <taxon>Bacteroidota</taxon>
        <taxon>Sphingobacteriia</taxon>
        <taxon>Sphingobacteriales</taxon>
        <taxon>Sphingobacteriaceae</taxon>
        <taxon>Mucilaginibacter</taxon>
    </lineage>
</organism>
<dbReference type="EMBL" id="CP042437">
    <property type="protein sequence ID" value="QEC80059.1"/>
    <property type="molecule type" value="Genomic_DNA"/>
</dbReference>
<dbReference type="InterPro" id="IPR043519">
    <property type="entry name" value="NT_sf"/>
</dbReference>
<dbReference type="KEGG" id="mgk:FSB76_30425"/>
<gene>
    <name evidence="1" type="ORF">FSB76_30425</name>
</gene>
<dbReference type="Proteomes" id="UP000321362">
    <property type="component" value="Chromosome"/>
</dbReference>
<reference evidence="1 2" key="1">
    <citation type="journal article" date="2013" name="J. Microbiol.">
        <title>Mucilaginibacter ginsenosidivorax sp. nov., with ginsenoside converting activity isolated from sediment.</title>
        <authorList>
            <person name="Kim J.K."/>
            <person name="Choi T.E."/>
            <person name="Liu Q.M."/>
            <person name="Park H.Y."/>
            <person name="Yi T.H."/>
            <person name="Yoon M.H."/>
            <person name="Kim S.C."/>
            <person name="Im W.T."/>
        </authorList>
    </citation>
    <scope>NUCLEOTIDE SEQUENCE [LARGE SCALE GENOMIC DNA]</scope>
    <source>
        <strain evidence="1 2">KHI28</strain>
    </source>
</reference>